<dbReference type="FunFam" id="3.30.160.60:FF:000325">
    <property type="entry name" value="ZFP90 zinc finger protein"/>
    <property type="match status" value="1"/>
</dbReference>
<feature type="domain" description="C2H2-type" evidence="12">
    <location>
        <begin position="539"/>
        <end position="566"/>
    </location>
</feature>
<evidence type="ECO:0000256" key="9">
    <source>
        <dbReference type="ARBA" id="ARBA00023242"/>
    </source>
</evidence>
<feature type="domain" description="C2H2-type" evidence="12">
    <location>
        <begin position="378"/>
        <end position="405"/>
    </location>
</feature>
<evidence type="ECO:0000256" key="1">
    <source>
        <dbReference type="ARBA" id="ARBA00004123"/>
    </source>
</evidence>
<evidence type="ECO:0000256" key="10">
    <source>
        <dbReference type="PROSITE-ProRule" id="PRU00042"/>
    </source>
</evidence>
<feature type="region of interest" description="Disordered" evidence="11">
    <location>
        <begin position="1"/>
        <end position="78"/>
    </location>
</feature>
<dbReference type="SMART" id="SM00355">
    <property type="entry name" value="ZnF_C2H2"/>
    <property type="match status" value="13"/>
</dbReference>
<feature type="domain" description="C2H2-type" evidence="12">
    <location>
        <begin position="281"/>
        <end position="308"/>
    </location>
</feature>
<dbReference type="FunFam" id="3.30.160.60:FF:000534">
    <property type="entry name" value="zinc finger protein 674"/>
    <property type="match status" value="1"/>
</dbReference>
<accession>A0A8D8WL21</accession>
<dbReference type="Pfam" id="PF00096">
    <property type="entry name" value="zf-C2H2"/>
    <property type="match status" value="9"/>
</dbReference>
<dbReference type="PROSITE" id="PS00028">
    <property type="entry name" value="ZINC_FINGER_C2H2_1"/>
    <property type="match status" value="11"/>
</dbReference>
<evidence type="ECO:0000256" key="5">
    <source>
        <dbReference type="ARBA" id="ARBA00022833"/>
    </source>
</evidence>
<feature type="domain" description="C2H2-type" evidence="12">
    <location>
        <begin position="424"/>
        <end position="453"/>
    </location>
</feature>
<keyword evidence="9" id="KW-0539">Nucleus</keyword>
<dbReference type="FunFam" id="3.30.160.60:FF:002343">
    <property type="entry name" value="Zinc finger protein 33A"/>
    <property type="match status" value="1"/>
</dbReference>
<keyword evidence="7" id="KW-0238">DNA-binding</keyword>
<feature type="domain" description="C2H2-type" evidence="12">
    <location>
        <begin position="454"/>
        <end position="481"/>
    </location>
</feature>
<dbReference type="PANTHER" id="PTHR24404:SF106">
    <property type="entry name" value="C2H2-TYPE DOMAIN-CONTAINING PROTEIN"/>
    <property type="match status" value="1"/>
</dbReference>
<keyword evidence="8" id="KW-0804">Transcription</keyword>
<evidence type="ECO:0000313" key="13">
    <source>
        <dbReference type="EMBL" id="CAG6662105.1"/>
    </source>
</evidence>
<keyword evidence="2" id="KW-0479">Metal-binding</keyword>
<evidence type="ECO:0000256" key="11">
    <source>
        <dbReference type="SAM" id="MobiDB-lite"/>
    </source>
</evidence>
<dbReference type="GO" id="GO:0000978">
    <property type="term" value="F:RNA polymerase II cis-regulatory region sequence-specific DNA binding"/>
    <property type="evidence" value="ECO:0007669"/>
    <property type="project" value="TreeGrafter"/>
</dbReference>
<feature type="domain" description="C2H2-type" evidence="12">
    <location>
        <begin position="249"/>
        <end position="279"/>
    </location>
</feature>
<feature type="domain" description="C2H2-type" evidence="12">
    <location>
        <begin position="221"/>
        <end position="248"/>
    </location>
</feature>
<dbReference type="GO" id="GO:0008270">
    <property type="term" value="F:zinc ion binding"/>
    <property type="evidence" value="ECO:0007669"/>
    <property type="project" value="UniProtKB-KW"/>
</dbReference>
<name>A0A8D8WL21_9HEMI</name>
<dbReference type="Gene3D" id="3.30.160.60">
    <property type="entry name" value="Classic Zinc Finger"/>
    <property type="match status" value="12"/>
</dbReference>
<organism evidence="13">
    <name type="scientific">Cacopsylla melanoneura</name>
    <dbReference type="NCBI Taxonomy" id="428564"/>
    <lineage>
        <taxon>Eukaryota</taxon>
        <taxon>Metazoa</taxon>
        <taxon>Ecdysozoa</taxon>
        <taxon>Arthropoda</taxon>
        <taxon>Hexapoda</taxon>
        <taxon>Insecta</taxon>
        <taxon>Pterygota</taxon>
        <taxon>Neoptera</taxon>
        <taxon>Paraneoptera</taxon>
        <taxon>Hemiptera</taxon>
        <taxon>Sternorrhyncha</taxon>
        <taxon>Psylloidea</taxon>
        <taxon>Psyllidae</taxon>
        <taxon>Psyllinae</taxon>
        <taxon>Cacopsylla</taxon>
    </lineage>
</organism>
<evidence type="ECO:0000256" key="7">
    <source>
        <dbReference type="ARBA" id="ARBA00023125"/>
    </source>
</evidence>
<reference evidence="13" key="1">
    <citation type="submission" date="2021-05" db="EMBL/GenBank/DDBJ databases">
        <authorList>
            <person name="Alioto T."/>
            <person name="Alioto T."/>
            <person name="Gomez Garrido J."/>
        </authorList>
    </citation>
    <scope>NUCLEOTIDE SEQUENCE</scope>
</reference>
<feature type="domain" description="C2H2-type" evidence="12">
    <location>
        <begin position="313"/>
        <end position="336"/>
    </location>
</feature>
<dbReference type="InterPro" id="IPR036236">
    <property type="entry name" value="Znf_C2H2_sf"/>
</dbReference>
<evidence type="ECO:0000256" key="8">
    <source>
        <dbReference type="ARBA" id="ARBA00023163"/>
    </source>
</evidence>
<feature type="compositionally biased region" description="Basic residues" evidence="11">
    <location>
        <begin position="1"/>
        <end position="10"/>
    </location>
</feature>
<dbReference type="Pfam" id="PF13912">
    <property type="entry name" value="zf-C2H2_6"/>
    <property type="match status" value="1"/>
</dbReference>
<feature type="domain" description="C2H2-type" evidence="12">
    <location>
        <begin position="192"/>
        <end position="220"/>
    </location>
</feature>
<feature type="domain" description="C2H2-type" evidence="12">
    <location>
        <begin position="567"/>
        <end position="595"/>
    </location>
</feature>
<dbReference type="InterPro" id="IPR050589">
    <property type="entry name" value="Ikaros_C2H2-ZF"/>
</dbReference>
<dbReference type="FunFam" id="3.30.160.60:FF:000145">
    <property type="entry name" value="Zinc finger protein 574"/>
    <property type="match status" value="1"/>
</dbReference>
<dbReference type="EMBL" id="HBUF01201644">
    <property type="protein sequence ID" value="CAG6662105.1"/>
    <property type="molecule type" value="Transcribed_RNA"/>
</dbReference>
<dbReference type="InterPro" id="IPR013087">
    <property type="entry name" value="Znf_C2H2_type"/>
</dbReference>
<evidence type="ECO:0000259" key="12">
    <source>
        <dbReference type="PROSITE" id="PS50157"/>
    </source>
</evidence>
<feature type="compositionally biased region" description="Acidic residues" evidence="11">
    <location>
        <begin position="622"/>
        <end position="637"/>
    </location>
</feature>
<proteinExistence type="predicted"/>
<dbReference type="AlphaFoldDB" id="A0A8D8WL21"/>
<comment type="subcellular location">
    <subcellularLocation>
        <location evidence="1">Nucleus</location>
    </subcellularLocation>
</comment>
<dbReference type="PANTHER" id="PTHR24404">
    <property type="entry name" value="ZINC FINGER PROTEIN"/>
    <property type="match status" value="1"/>
</dbReference>
<evidence type="ECO:0000256" key="3">
    <source>
        <dbReference type="ARBA" id="ARBA00022737"/>
    </source>
</evidence>
<evidence type="ECO:0000256" key="6">
    <source>
        <dbReference type="ARBA" id="ARBA00023015"/>
    </source>
</evidence>
<keyword evidence="4 10" id="KW-0863">Zinc-finger</keyword>
<sequence>MSTRAARRSPRVKEVKEELEEVEEEVNEEMMMVVEEEQEEVEEVDNDEGGDADDSDADGDYVPPPDIRPGKVAKEEMDDEIEDMPIAKRISIISKRPDIYEFPNEEESVGEKTIPGHLCKGCYRIFTSQGGLKRHLRACPNIADKLPLDKLDLLEQSTEMMDDTTAAEEFEREGMCHCCGEDIETAHVGGEFPCSDCEKSFKLRSSYERHRRVIHSEGTTFDCPECNARCPDKGTLARHMYTHTGLKPYECPVCHKEFSRRYHLVRHNYQTGCNGKQRPTFPCQVCGRIFNRKDNLREHLRAHAGETKRKKKYKCDQCVKEFYGITLLKIHQRLHTEGGDADLDVEPMVKMEPGKRGRPSVGSWKSMKALVMQGEKPYECDICHNRFPSSGAMKKHRRKHTGERPYECKEYMLLTYDSKGDEKQICTYIKCYAKFAAKETLNRHMKTHSGVKPHACEHCGKAFIQASQLKAHMFHHTGENGHTCDICNKTFNRKARLELHIKYIHEGADPFQCDICRRTFIRKEDLNRHSLLHTGVKPHKCPICTKGFTMKSSLKIHLLTHTKEPPRACEVCGRAFIRQDCLLRHLRQKHRDHMEEVVAQSDKKKLEAQLLAAAACELTSVLEDENEAEGSDEEDEEGTRGSPPVLSESELVESMHELLSLLIDEESLKSYGWPEASVDSVIEAVISQCGHTPATETDEMSYADSLRENAKLLFSVVTDDAAIKQLLNNQTVDQVILHMLRLAKS</sequence>
<feature type="domain" description="C2H2-type" evidence="12">
    <location>
        <begin position="482"/>
        <end position="510"/>
    </location>
</feature>
<dbReference type="GO" id="GO:0005634">
    <property type="term" value="C:nucleus"/>
    <property type="evidence" value="ECO:0007669"/>
    <property type="project" value="UniProtKB-SubCell"/>
</dbReference>
<dbReference type="FunFam" id="3.30.160.60:FF:000624">
    <property type="entry name" value="zinc finger protein 697"/>
    <property type="match status" value="1"/>
</dbReference>
<keyword evidence="6" id="KW-0805">Transcription regulation</keyword>
<protein>
    <submittedName>
        <fullName evidence="13">Zinc finger protein 271</fullName>
    </submittedName>
</protein>
<dbReference type="GO" id="GO:0003700">
    <property type="term" value="F:DNA-binding transcription factor activity"/>
    <property type="evidence" value="ECO:0007669"/>
    <property type="project" value="TreeGrafter"/>
</dbReference>
<dbReference type="GO" id="GO:0006357">
    <property type="term" value="P:regulation of transcription by RNA polymerase II"/>
    <property type="evidence" value="ECO:0007669"/>
    <property type="project" value="TreeGrafter"/>
</dbReference>
<feature type="compositionally biased region" description="Acidic residues" evidence="11">
    <location>
        <begin position="17"/>
        <end position="59"/>
    </location>
</feature>
<evidence type="ECO:0000256" key="4">
    <source>
        <dbReference type="ARBA" id="ARBA00022771"/>
    </source>
</evidence>
<evidence type="ECO:0000256" key="2">
    <source>
        <dbReference type="ARBA" id="ARBA00022723"/>
    </source>
</evidence>
<dbReference type="PROSITE" id="PS50157">
    <property type="entry name" value="ZINC_FINGER_C2H2_2"/>
    <property type="match status" value="12"/>
</dbReference>
<dbReference type="SUPFAM" id="SSF57667">
    <property type="entry name" value="beta-beta-alpha zinc fingers"/>
    <property type="match status" value="5"/>
</dbReference>
<keyword evidence="5" id="KW-0862">Zinc</keyword>
<keyword evidence="3" id="KW-0677">Repeat</keyword>
<feature type="region of interest" description="Disordered" evidence="11">
    <location>
        <begin position="622"/>
        <end position="647"/>
    </location>
</feature>
<feature type="domain" description="C2H2-type" evidence="12">
    <location>
        <begin position="511"/>
        <end position="538"/>
    </location>
</feature>